<proteinExistence type="predicted"/>
<accession>A0A246RKS7</accession>
<keyword evidence="1" id="KW-0812">Transmembrane</keyword>
<name>A0A246RKS7_9ACTN</name>
<dbReference type="AlphaFoldDB" id="A0A246RKS7"/>
<dbReference type="EMBL" id="MZMV01000027">
    <property type="protein sequence ID" value="OWV05847.1"/>
    <property type="molecule type" value="Genomic_DNA"/>
</dbReference>
<sequence>MSSPTPAQPLVHPVGSARLWWAALAVVGVLLLLTYLVAFDQGAVSRSGMFLHELMHDGRHLLGVPCH</sequence>
<evidence type="ECO:0000313" key="3">
    <source>
        <dbReference type="Proteomes" id="UP000197174"/>
    </source>
</evidence>
<keyword evidence="3" id="KW-1185">Reference proteome</keyword>
<dbReference type="Pfam" id="PF09489">
    <property type="entry name" value="CbtB"/>
    <property type="match status" value="1"/>
</dbReference>
<feature type="transmembrane region" description="Helical" evidence="1">
    <location>
        <begin position="20"/>
        <end position="39"/>
    </location>
</feature>
<evidence type="ECO:0000256" key="1">
    <source>
        <dbReference type="SAM" id="Phobius"/>
    </source>
</evidence>
<gene>
    <name evidence="2" type="ORF">B5D80_17430</name>
</gene>
<dbReference type="Proteomes" id="UP000197174">
    <property type="component" value="Unassembled WGS sequence"/>
</dbReference>
<dbReference type="RefSeq" id="WP_088644932.1">
    <property type="nucleotide sequence ID" value="NZ_CBDRBW010000002.1"/>
</dbReference>
<organism evidence="2 3">
    <name type="scientific">Micromonospora wenchangensis</name>
    <dbReference type="NCBI Taxonomy" id="1185415"/>
    <lineage>
        <taxon>Bacteria</taxon>
        <taxon>Bacillati</taxon>
        <taxon>Actinomycetota</taxon>
        <taxon>Actinomycetes</taxon>
        <taxon>Micromonosporales</taxon>
        <taxon>Micromonosporaceae</taxon>
        <taxon>Micromonospora</taxon>
    </lineage>
</organism>
<evidence type="ECO:0008006" key="4">
    <source>
        <dbReference type="Google" id="ProtNLM"/>
    </source>
</evidence>
<protein>
    <recommendedName>
        <fullName evidence="4">Cobalt transporter</fullName>
    </recommendedName>
</protein>
<comment type="caution">
    <text evidence="2">The sequence shown here is derived from an EMBL/GenBank/DDBJ whole genome shotgun (WGS) entry which is preliminary data.</text>
</comment>
<reference evidence="2 3" key="1">
    <citation type="submission" date="2017-03" db="EMBL/GenBank/DDBJ databases">
        <title>Whole genome sequence of Micromonospora wenchangensis, isolated from mangrove soil.</title>
        <authorList>
            <person name="Yang H."/>
        </authorList>
    </citation>
    <scope>NUCLEOTIDE SEQUENCE [LARGE SCALE GENOMIC DNA]</scope>
    <source>
        <strain evidence="2 3">CCTCC AA 2012002</strain>
    </source>
</reference>
<dbReference type="InterPro" id="IPR012667">
    <property type="entry name" value="CbtB_put"/>
</dbReference>
<keyword evidence="1" id="KW-0472">Membrane</keyword>
<keyword evidence="1" id="KW-1133">Transmembrane helix</keyword>
<evidence type="ECO:0000313" key="2">
    <source>
        <dbReference type="EMBL" id="OWV05847.1"/>
    </source>
</evidence>